<organism evidence="3 4">
    <name type="scientific">Hymenobacter algoricola</name>
    <dbReference type="NCBI Taxonomy" id="486267"/>
    <lineage>
        <taxon>Bacteria</taxon>
        <taxon>Pseudomonadati</taxon>
        <taxon>Bacteroidota</taxon>
        <taxon>Cytophagia</taxon>
        <taxon>Cytophagales</taxon>
        <taxon>Hymenobacteraceae</taxon>
        <taxon>Hymenobacter</taxon>
    </lineage>
</organism>
<feature type="region of interest" description="Disordered" evidence="1">
    <location>
        <begin position="30"/>
        <end position="57"/>
    </location>
</feature>
<keyword evidence="2" id="KW-1133">Transmembrane helix</keyword>
<name>A0ABP7N6B5_9BACT</name>
<feature type="transmembrane region" description="Helical" evidence="2">
    <location>
        <begin position="87"/>
        <end position="107"/>
    </location>
</feature>
<comment type="caution">
    <text evidence="3">The sequence shown here is derived from an EMBL/GenBank/DDBJ whole genome shotgun (WGS) entry which is preliminary data.</text>
</comment>
<protein>
    <submittedName>
        <fullName evidence="3">Uncharacterized protein</fullName>
    </submittedName>
</protein>
<keyword evidence="4" id="KW-1185">Reference proteome</keyword>
<evidence type="ECO:0000256" key="1">
    <source>
        <dbReference type="SAM" id="MobiDB-lite"/>
    </source>
</evidence>
<sequence length="110" mass="11436">MLLGLLAPAGLGAGVGEKQPFGARPLSAAKAGTAARGGPPGSYLLPSRRVPYPDTARRPVAVPDTVKTRPAAVALEPDDDKLTRKSTIYIVAAMAALTLTTLLLYNVRSR</sequence>
<dbReference type="EMBL" id="BAABDH010000039">
    <property type="protein sequence ID" value="GAA3938018.1"/>
    <property type="molecule type" value="Genomic_DNA"/>
</dbReference>
<evidence type="ECO:0000313" key="4">
    <source>
        <dbReference type="Proteomes" id="UP001499909"/>
    </source>
</evidence>
<dbReference type="Proteomes" id="UP001499909">
    <property type="component" value="Unassembled WGS sequence"/>
</dbReference>
<evidence type="ECO:0000313" key="3">
    <source>
        <dbReference type="EMBL" id="GAA3938018.1"/>
    </source>
</evidence>
<reference evidence="4" key="1">
    <citation type="journal article" date="2019" name="Int. J. Syst. Evol. Microbiol.">
        <title>The Global Catalogue of Microorganisms (GCM) 10K type strain sequencing project: providing services to taxonomists for standard genome sequencing and annotation.</title>
        <authorList>
            <consortium name="The Broad Institute Genomics Platform"/>
            <consortium name="The Broad Institute Genome Sequencing Center for Infectious Disease"/>
            <person name="Wu L."/>
            <person name="Ma J."/>
        </authorList>
    </citation>
    <scope>NUCLEOTIDE SEQUENCE [LARGE SCALE GENOMIC DNA]</scope>
    <source>
        <strain evidence="4">JCM 17214</strain>
    </source>
</reference>
<accession>A0ABP7N6B5</accession>
<gene>
    <name evidence="3" type="ORF">GCM10022406_22590</name>
</gene>
<keyword evidence="2" id="KW-0812">Transmembrane</keyword>
<keyword evidence="2" id="KW-0472">Membrane</keyword>
<proteinExistence type="predicted"/>
<evidence type="ECO:0000256" key="2">
    <source>
        <dbReference type="SAM" id="Phobius"/>
    </source>
</evidence>